<dbReference type="Proteomes" id="UP001283361">
    <property type="component" value="Unassembled WGS sequence"/>
</dbReference>
<dbReference type="PANTHER" id="PTHR47266">
    <property type="entry name" value="ENDONUCLEASE-RELATED"/>
    <property type="match status" value="1"/>
</dbReference>
<name>A0AAE0YAY2_9GAST</name>
<evidence type="ECO:0000259" key="1">
    <source>
        <dbReference type="Pfam" id="PF17921"/>
    </source>
</evidence>
<dbReference type="AlphaFoldDB" id="A0AAE0YAY2"/>
<organism evidence="2 3">
    <name type="scientific">Elysia crispata</name>
    <name type="common">lettuce slug</name>
    <dbReference type="NCBI Taxonomy" id="231223"/>
    <lineage>
        <taxon>Eukaryota</taxon>
        <taxon>Metazoa</taxon>
        <taxon>Spiralia</taxon>
        <taxon>Lophotrochozoa</taxon>
        <taxon>Mollusca</taxon>
        <taxon>Gastropoda</taxon>
        <taxon>Heterobranchia</taxon>
        <taxon>Euthyneura</taxon>
        <taxon>Panpulmonata</taxon>
        <taxon>Sacoglossa</taxon>
        <taxon>Placobranchoidea</taxon>
        <taxon>Plakobranchidae</taxon>
        <taxon>Elysia</taxon>
    </lineage>
</organism>
<evidence type="ECO:0000313" key="3">
    <source>
        <dbReference type="Proteomes" id="UP001283361"/>
    </source>
</evidence>
<feature type="domain" description="Integrase zinc-binding" evidence="1">
    <location>
        <begin position="2"/>
        <end position="42"/>
    </location>
</feature>
<dbReference type="Pfam" id="PF17921">
    <property type="entry name" value="Integrase_H2C2"/>
    <property type="match status" value="1"/>
</dbReference>
<accession>A0AAE0YAY2</accession>
<evidence type="ECO:0000313" key="2">
    <source>
        <dbReference type="EMBL" id="KAK3739253.1"/>
    </source>
</evidence>
<dbReference type="EMBL" id="JAWDGP010006542">
    <property type="protein sequence ID" value="KAK3739253.1"/>
    <property type="molecule type" value="Genomic_DNA"/>
</dbReference>
<protein>
    <recommendedName>
        <fullName evidence="1">Integrase zinc-binding domain-containing protein</fullName>
    </recommendedName>
</protein>
<gene>
    <name evidence="2" type="ORF">RRG08_008114</name>
</gene>
<keyword evidence="3" id="KW-1185">Reference proteome</keyword>
<reference evidence="2" key="1">
    <citation type="journal article" date="2023" name="G3 (Bethesda)">
        <title>A reference genome for the long-term kleptoplast-retaining sea slug Elysia crispata morphotype clarki.</title>
        <authorList>
            <person name="Eastman K.E."/>
            <person name="Pendleton A.L."/>
            <person name="Shaikh M.A."/>
            <person name="Suttiyut T."/>
            <person name="Ogas R."/>
            <person name="Tomko P."/>
            <person name="Gavelis G."/>
            <person name="Widhalm J.R."/>
            <person name="Wisecaver J.H."/>
        </authorList>
    </citation>
    <scope>NUCLEOTIDE SEQUENCE</scope>
    <source>
        <strain evidence="2">ECLA1</strain>
    </source>
</reference>
<dbReference type="InterPro" id="IPR052160">
    <property type="entry name" value="Gypsy_RT_Integrase-like"/>
</dbReference>
<proteinExistence type="predicted"/>
<dbReference type="Gene3D" id="1.10.340.70">
    <property type="match status" value="1"/>
</dbReference>
<dbReference type="InterPro" id="IPR041588">
    <property type="entry name" value="Integrase_H2C2"/>
</dbReference>
<comment type="caution">
    <text evidence="2">The sequence shown here is derived from an EMBL/GenBank/DDBJ whole genome shotgun (WGS) entry which is preliminary data.</text>
</comment>
<sequence length="154" mass="17711">MSGHLAAKKTTERILHDFYWPGIWKDVGHFCRSCDQCQRSAPKGQTGRVPLSTVTLNDEPFSRIAVDIVGPIIPASNRGNRYILTVKWQGPFVVTEKVRENNNKVEVEVGRAHRTHHANMLRKYWDRESTDVHQQSVSRCDTVRQQNFNTKGLR</sequence>